<dbReference type="AlphaFoldDB" id="J9GJ84"/>
<protein>
    <submittedName>
        <fullName evidence="1">Uncharacterized protein</fullName>
    </submittedName>
</protein>
<gene>
    <name evidence="1" type="ORF">EVA_04597</name>
</gene>
<dbReference type="EMBL" id="AMCI01000915">
    <property type="protein sequence ID" value="EJX07294.1"/>
    <property type="molecule type" value="Genomic_DNA"/>
</dbReference>
<sequence>FQTISWTQLQALLSGMTIVPDPQFLSRKPKYI</sequence>
<accession>J9GJ84</accession>
<proteinExistence type="predicted"/>
<feature type="non-terminal residue" evidence="1">
    <location>
        <position position="1"/>
    </location>
</feature>
<reference evidence="1" key="1">
    <citation type="journal article" date="2012" name="PLoS ONE">
        <title>Gene sets for utilization of primary and secondary nutrition supplies in the distal gut of endangered iberian lynx.</title>
        <authorList>
            <person name="Alcaide M."/>
            <person name="Messina E."/>
            <person name="Richter M."/>
            <person name="Bargiela R."/>
            <person name="Peplies J."/>
            <person name="Huws S.A."/>
            <person name="Newbold C.J."/>
            <person name="Golyshin P.N."/>
            <person name="Simon M.A."/>
            <person name="Lopez G."/>
            <person name="Yakimov M.M."/>
            <person name="Ferrer M."/>
        </authorList>
    </citation>
    <scope>NUCLEOTIDE SEQUENCE</scope>
</reference>
<name>J9GJ84_9ZZZZ</name>
<organism evidence="1">
    <name type="scientific">gut metagenome</name>
    <dbReference type="NCBI Taxonomy" id="749906"/>
    <lineage>
        <taxon>unclassified sequences</taxon>
        <taxon>metagenomes</taxon>
        <taxon>organismal metagenomes</taxon>
    </lineage>
</organism>
<evidence type="ECO:0000313" key="1">
    <source>
        <dbReference type="EMBL" id="EJX07294.1"/>
    </source>
</evidence>
<comment type="caution">
    <text evidence="1">The sequence shown here is derived from an EMBL/GenBank/DDBJ whole genome shotgun (WGS) entry which is preliminary data.</text>
</comment>